<evidence type="ECO:0000313" key="3">
    <source>
        <dbReference type="Proteomes" id="UP000197290"/>
    </source>
</evidence>
<keyword evidence="1" id="KW-1133">Transmembrane helix</keyword>
<gene>
    <name evidence="2" type="ORF">SPDO_30850</name>
</gene>
<dbReference type="AlphaFoldDB" id="A0A2D0A4Z4"/>
<sequence>MSWGSFGRYLLGSLSGVVIASLMVALLCGPLGLAMPIAAPTATAAMLVYNFLMTRWAVRRRVAAV</sequence>
<name>A0A2D0A4Z4_9SPHN</name>
<reference evidence="2 3" key="1">
    <citation type="submission" date="2017-03" db="EMBL/GenBank/DDBJ databases">
        <title>Genome sequence of Sphingomonas dokdonensis DSM 21029.</title>
        <authorList>
            <person name="Poehlein A."/>
            <person name="Wuebbeler J.H."/>
            <person name="Steinbuechel A."/>
            <person name="Daniel R."/>
        </authorList>
    </citation>
    <scope>NUCLEOTIDE SEQUENCE [LARGE SCALE GENOMIC DNA]</scope>
    <source>
        <strain evidence="2 3">DSM 21029</strain>
    </source>
</reference>
<dbReference type="Proteomes" id="UP000197290">
    <property type="component" value="Unassembled WGS sequence"/>
</dbReference>
<proteinExistence type="predicted"/>
<keyword evidence="1" id="KW-0472">Membrane</keyword>
<organism evidence="2 3">
    <name type="scientific">Sphingomonas dokdonensis</name>
    <dbReference type="NCBI Taxonomy" id="344880"/>
    <lineage>
        <taxon>Bacteria</taxon>
        <taxon>Pseudomonadati</taxon>
        <taxon>Pseudomonadota</taxon>
        <taxon>Alphaproteobacteria</taxon>
        <taxon>Sphingomonadales</taxon>
        <taxon>Sphingomonadaceae</taxon>
        <taxon>Sphingomonas</taxon>
    </lineage>
</organism>
<keyword evidence="3" id="KW-1185">Reference proteome</keyword>
<dbReference type="EMBL" id="NBBI01000009">
    <property type="protein sequence ID" value="OWK27845.1"/>
    <property type="molecule type" value="Genomic_DNA"/>
</dbReference>
<accession>A0A2D0A4Z4</accession>
<protein>
    <recommendedName>
        <fullName evidence="4">GtrA-like protein</fullName>
    </recommendedName>
</protein>
<evidence type="ECO:0000313" key="2">
    <source>
        <dbReference type="EMBL" id="OWK27845.1"/>
    </source>
</evidence>
<keyword evidence="1" id="KW-0812">Transmembrane</keyword>
<evidence type="ECO:0000256" key="1">
    <source>
        <dbReference type="SAM" id="Phobius"/>
    </source>
</evidence>
<feature type="transmembrane region" description="Helical" evidence="1">
    <location>
        <begin position="9"/>
        <end position="27"/>
    </location>
</feature>
<evidence type="ECO:0008006" key="4">
    <source>
        <dbReference type="Google" id="ProtNLM"/>
    </source>
</evidence>
<comment type="caution">
    <text evidence="2">The sequence shown here is derived from an EMBL/GenBank/DDBJ whole genome shotgun (WGS) entry which is preliminary data.</text>
</comment>
<feature type="transmembrane region" description="Helical" evidence="1">
    <location>
        <begin position="33"/>
        <end position="52"/>
    </location>
</feature>